<feature type="domain" description="Glycosyltransferase 2-like" evidence="1">
    <location>
        <begin position="433"/>
        <end position="556"/>
    </location>
</feature>
<dbReference type="CDD" id="cd04186">
    <property type="entry name" value="GT_2_like_c"/>
    <property type="match status" value="1"/>
</dbReference>
<dbReference type="Pfam" id="PF13692">
    <property type="entry name" value="Glyco_trans_1_4"/>
    <property type="match status" value="1"/>
</dbReference>
<keyword evidence="3" id="KW-1185">Reference proteome</keyword>
<dbReference type="InterPro" id="IPR001173">
    <property type="entry name" value="Glyco_trans_2-like"/>
</dbReference>
<dbReference type="SUPFAM" id="SSF53448">
    <property type="entry name" value="Nucleotide-diphospho-sugar transferases"/>
    <property type="match status" value="1"/>
</dbReference>
<accession>A0A238JAC6</accession>
<dbReference type="Gene3D" id="3.40.50.2000">
    <property type="entry name" value="Glycogen Phosphorylase B"/>
    <property type="match status" value="1"/>
</dbReference>
<evidence type="ECO:0000313" key="3">
    <source>
        <dbReference type="Proteomes" id="UP000225972"/>
    </source>
</evidence>
<evidence type="ECO:0000259" key="1">
    <source>
        <dbReference type="Pfam" id="PF00535"/>
    </source>
</evidence>
<dbReference type="Gene3D" id="3.90.550.10">
    <property type="entry name" value="Spore Coat Polysaccharide Biosynthesis Protein SpsA, Chain A"/>
    <property type="match status" value="1"/>
</dbReference>
<evidence type="ECO:0000313" key="2">
    <source>
        <dbReference type="EMBL" id="SMX26826.1"/>
    </source>
</evidence>
<reference evidence="3" key="1">
    <citation type="submission" date="2017-05" db="EMBL/GenBank/DDBJ databases">
        <authorList>
            <person name="Rodrigo-Torres L."/>
            <person name="Arahal R. D."/>
            <person name="Lucena T."/>
        </authorList>
    </citation>
    <scope>NUCLEOTIDE SEQUENCE [LARGE SCALE GENOMIC DNA]</scope>
    <source>
        <strain evidence="3">CECT 8649</strain>
    </source>
</reference>
<proteinExistence type="predicted"/>
<protein>
    <submittedName>
        <fullName evidence="2">N-acetylglucosaminyl-diphospho-decaprenol L-rhamnosyltransferase</fullName>
        <ecNumber evidence="2">2.4.1.289</ecNumber>
    </submittedName>
</protein>
<keyword evidence="2" id="KW-0328">Glycosyltransferase</keyword>
<dbReference type="AlphaFoldDB" id="A0A238JAC6"/>
<organism evidence="2 3">
    <name type="scientific">Pelagimonas phthalicica</name>
    <dbReference type="NCBI Taxonomy" id="1037362"/>
    <lineage>
        <taxon>Bacteria</taxon>
        <taxon>Pseudomonadati</taxon>
        <taxon>Pseudomonadota</taxon>
        <taxon>Alphaproteobacteria</taxon>
        <taxon>Rhodobacterales</taxon>
        <taxon>Roseobacteraceae</taxon>
        <taxon>Pelagimonas</taxon>
    </lineage>
</organism>
<dbReference type="EC" id="2.4.1.289" evidence="2"/>
<dbReference type="SUPFAM" id="SSF53756">
    <property type="entry name" value="UDP-Glycosyltransferase/glycogen phosphorylase"/>
    <property type="match status" value="1"/>
</dbReference>
<dbReference type="InterPro" id="IPR029044">
    <property type="entry name" value="Nucleotide-diphossugar_trans"/>
</dbReference>
<dbReference type="OrthoDB" id="5291101at2"/>
<name>A0A238JAC6_9RHOB</name>
<dbReference type="CDD" id="cd03801">
    <property type="entry name" value="GT4_PimA-like"/>
    <property type="match status" value="1"/>
</dbReference>
<sequence length="1075" mass="119145">MIISTGLPDLRTLLLVDGQVFANFTKHPDAATHLVIGSAQTTLTDCPASDLDLYATVYGSPLVTQNLQADMRSIPGEQANGDRYAIWVNDLSDWTLSGSQTLQLMITEYNSPCVIECNRSIRVDADHDNLFFQARLGIHRANAVLRVNILDPDTGGVETRKVPFATANLGGKHLSGYQEVMVPLPRKKGFLEVTFAVEYQGYIDDGTGIEPFIFLADIRADKRRTRKLSEARPLFIYGDYIPSDGVWMSAPLPNTLAPEQTLHVRQNRKSVSHTAEAAPKITVEDEYGHTLVIQSQTRCDMVLYVDGKPDQAFVAEAGHTPVRLSECYFDGNTHHVSLRDPSGSISYWASQCLVPALLTPTDILQRETNAPFPDAIFAQTGRRYAALKDLLARADAQTDFAQLSHALTTLEGGYERVKLKPLSFPEVDSPDVSIVIPAHNKVEVTYLALCSLLLASNTATFEVIVVDDASTDETAELESFVSGITVIHNAEAQRFIRACNAGADKARGKFVLLLNNDVEVTTGWLDELIAGFERFDNVGLVGSKLLYPNGQLQDAGGIIWGSGNPWNYGNRQNPNAPRFCYARQADYLSGAALMTSKAIWDEVGGLSSYLEPMYFEDTDFSFKVREAGYSTWFIPSSVIYHYEGMTSGTDVKGSGFKRYQEVNRPKFKRRWAEAYANFGHEGQKPDLEKDRGIVGRVLFIDYTTPRPDQDAGSYAAIQEIKLVQALGYKVTFLPTNLAHLGSYTEDLQKMGVEVIYAPFYMSVNDYLAQHATDFDAFYITRFYVANDSLAQIRAHVPEARVLFNNADLHFLREIRAARVSNDTERMESARKTRDEEMAVIQQVDVVLSYNEFEHSVIEAYTEGSAKILRTPWVVDVPETIPALSERSGLSFLGGFRHHPNAEGLLWFAREILPQVSARHKKTQKPGEKDLVLSVYGSRMTDEIKALKSDALDPVGFVQDAADAYDQHRVFVAPLLSGAGIKGKVLSALAHGVPCVLTPVAAEGIGLRHGHDSFIARTPAEWVDAIIRLNSDDALWQEMSENARAYMAESFSFERGKQAMRDAFEAADLFLPGAGR</sequence>
<dbReference type="PANTHER" id="PTHR43179">
    <property type="entry name" value="RHAMNOSYLTRANSFERASE WBBL"/>
    <property type="match status" value="1"/>
</dbReference>
<dbReference type="RefSeq" id="WP_099242939.1">
    <property type="nucleotide sequence ID" value="NZ_FXXP01000001.1"/>
</dbReference>
<dbReference type="EMBL" id="FXXP01000001">
    <property type="protein sequence ID" value="SMX26826.1"/>
    <property type="molecule type" value="Genomic_DNA"/>
</dbReference>
<dbReference type="PANTHER" id="PTHR43179:SF7">
    <property type="entry name" value="RHAMNOSYLTRANSFERASE WBBL"/>
    <property type="match status" value="1"/>
</dbReference>
<dbReference type="GO" id="GO:0102096">
    <property type="term" value="F:decaprenyl-N-acetyl-alpha-D-glucosaminyl-pyrophosphate:dTDP-alpha-L-rhamnose rhamnosyltransferase activity"/>
    <property type="evidence" value="ECO:0007669"/>
    <property type="project" value="UniProtKB-EC"/>
</dbReference>
<gene>
    <name evidence="2" type="primary">wbbL_2</name>
    <name evidence="2" type="ORF">TRP8649_00918</name>
</gene>
<keyword evidence="2" id="KW-0808">Transferase</keyword>
<dbReference type="Pfam" id="PF00535">
    <property type="entry name" value="Glycos_transf_2"/>
    <property type="match status" value="1"/>
</dbReference>
<dbReference type="Proteomes" id="UP000225972">
    <property type="component" value="Unassembled WGS sequence"/>
</dbReference>